<dbReference type="InterPro" id="IPR006439">
    <property type="entry name" value="HAD-SF_hydro_IA"/>
</dbReference>
<protein>
    <submittedName>
        <fullName evidence="1">HAD family hydrolase</fullName>
    </submittedName>
</protein>
<dbReference type="Pfam" id="PF13419">
    <property type="entry name" value="HAD_2"/>
    <property type="match status" value="1"/>
</dbReference>
<dbReference type="Gene3D" id="3.40.50.1000">
    <property type="entry name" value="HAD superfamily/HAD-like"/>
    <property type="match status" value="1"/>
</dbReference>
<organism evidence="1 2">
    <name type="scientific">Shewanella japonica</name>
    <dbReference type="NCBI Taxonomy" id="93973"/>
    <lineage>
        <taxon>Bacteria</taxon>
        <taxon>Pseudomonadati</taxon>
        <taxon>Pseudomonadota</taxon>
        <taxon>Gammaproteobacteria</taxon>
        <taxon>Alteromonadales</taxon>
        <taxon>Shewanellaceae</taxon>
        <taxon>Shewanella</taxon>
    </lineage>
</organism>
<dbReference type="SFLD" id="SFLDS00003">
    <property type="entry name" value="Haloacid_Dehalogenase"/>
    <property type="match status" value="1"/>
</dbReference>
<dbReference type="SUPFAM" id="SSF56784">
    <property type="entry name" value="HAD-like"/>
    <property type="match status" value="1"/>
</dbReference>
<reference evidence="1 2" key="1">
    <citation type="submission" date="2017-03" db="EMBL/GenBank/DDBJ databases">
        <title>Genome sequencing of Shewanella japonica KCTC 22435.</title>
        <authorList>
            <person name="Kim K.M."/>
        </authorList>
    </citation>
    <scope>NUCLEOTIDE SEQUENCE [LARGE SCALE GENOMIC DNA]</scope>
    <source>
        <strain evidence="1 2">KCTC 22435</strain>
    </source>
</reference>
<keyword evidence="1" id="KW-0378">Hydrolase</keyword>
<dbReference type="RefSeq" id="WP_080915530.1">
    <property type="nucleotide sequence ID" value="NZ_CANMJJ010000007.1"/>
</dbReference>
<dbReference type="PANTHER" id="PTHR43434">
    <property type="entry name" value="PHOSPHOGLYCOLATE PHOSPHATASE"/>
    <property type="match status" value="1"/>
</dbReference>
<dbReference type="SFLD" id="SFLDG01129">
    <property type="entry name" value="C1.5:_HAD__Beta-PGM__Phosphata"/>
    <property type="match status" value="1"/>
</dbReference>
<gene>
    <name evidence="1" type="ORF">SJ2017_1745</name>
</gene>
<dbReference type="GO" id="GO:0016787">
    <property type="term" value="F:hydrolase activity"/>
    <property type="evidence" value="ECO:0007669"/>
    <property type="project" value="UniProtKB-KW"/>
</dbReference>
<keyword evidence="2" id="KW-1185">Reference proteome</keyword>
<dbReference type="InterPro" id="IPR023198">
    <property type="entry name" value="PGP-like_dom2"/>
</dbReference>
<dbReference type="NCBIfam" id="TIGR01549">
    <property type="entry name" value="HAD-SF-IA-v1"/>
    <property type="match status" value="1"/>
</dbReference>
<dbReference type="EMBL" id="CP020472">
    <property type="protein sequence ID" value="ARD22058.1"/>
    <property type="molecule type" value="Genomic_DNA"/>
</dbReference>
<dbReference type="SFLD" id="SFLDG01135">
    <property type="entry name" value="C1.5.6:_HAD__Beta-PGM__Phospha"/>
    <property type="match status" value="1"/>
</dbReference>
<dbReference type="InterPro" id="IPR041492">
    <property type="entry name" value="HAD_2"/>
</dbReference>
<dbReference type="NCBIfam" id="TIGR01509">
    <property type="entry name" value="HAD-SF-IA-v3"/>
    <property type="match status" value="1"/>
</dbReference>
<name>A0ABN4YCB4_9GAMM</name>
<evidence type="ECO:0000313" key="1">
    <source>
        <dbReference type="EMBL" id="ARD22058.1"/>
    </source>
</evidence>
<dbReference type="InterPro" id="IPR023214">
    <property type="entry name" value="HAD_sf"/>
</dbReference>
<dbReference type="Proteomes" id="UP000191820">
    <property type="component" value="Chromosome"/>
</dbReference>
<sequence length="218" mass="23933">MNQDTIKQYELVIFDWDGTLMDSIGKIVDCMQCVAKELNLLVPSEQQVRDIIGLSILPAMEKLFPDNPEQYDALLEAYKNYYMNINATPSPLFDGIESVLSQIKANGQTLAIATGKRRAGLDRMLTETGLGHYFIATRSADEAESKPHPSMITSLLEELDICPSKTVMIGDSKLDIAMANNAGVNSIGVTYGAHSLEDLLTQSPTNTVNSPQDILLHI</sequence>
<accession>A0ABN4YCB4</accession>
<proteinExistence type="predicted"/>
<evidence type="ECO:0000313" key="2">
    <source>
        <dbReference type="Proteomes" id="UP000191820"/>
    </source>
</evidence>
<dbReference type="Gene3D" id="1.10.150.240">
    <property type="entry name" value="Putative phosphatase, domain 2"/>
    <property type="match status" value="1"/>
</dbReference>
<dbReference type="InterPro" id="IPR050155">
    <property type="entry name" value="HAD-like_hydrolase_sf"/>
</dbReference>
<dbReference type="PANTHER" id="PTHR43434:SF24">
    <property type="entry name" value="HYDROLASE-RELATED"/>
    <property type="match status" value="1"/>
</dbReference>
<dbReference type="InterPro" id="IPR036412">
    <property type="entry name" value="HAD-like_sf"/>
</dbReference>